<dbReference type="PATRIC" id="fig|86416.3.peg.1857"/>
<dbReference type="EMBL" id="CP003261">
    <property type="protein sequence ID" value="AGK96786.1"/>
    <property type="molecule type" value="Genomic_DNA"/>
</dbReference>
<protein>
    <submittedName>
        <fullName evidence="2">Uncharacterized protein</fullName>
    </submittedName>
</protein>
<feature type="transmembrane region" description="Helical" evidence="1">
    <location>
        <begin position="31"/>
        <end position="47"/>
    </location>
</feature>
<gene>
    <name evidence="2" type="ORF">Clopa_1886</name>
</gene>
<dbReference type="HOGENOM" id="CLU_2988619_0_0_9"/>
<evidence type="ECO:0000313" key="2">
    <source>
        <dbReference type="EMBL" id="AGK96786.1"/>
    </source>
</evidence>
<dbReference type="AlphaFoldDB" id="R4K4Z7"/>
<evidence type="ECO:0000313" key="3">
    <source>
        <dbReference type="Proteomes" id="UP000013523"/>
    </source>
</evidence>
<proteinExistence type="predicted"/>
<evidence type="ECO:0000256" key="1">
    <source>
        <dbReference type="SAM" id="Phobius"/>
    </source>
</evidence>
<organism evidence="2 3">
    <name type="scientific">Clostridium pasteurianum BC1</name>
    <dbReference type="NCBI Taxonomy" id="86416"/>
    <lineage>
        <taxon>Bacteria</taxon>
        <taxon>Bacillati</taxon>
        <taxon>Bacillota</taxon>
        <taxon>Clostridia</taxon>
        <taxon>Eubacteriales</taxon>
        <taxon>Clostridiaceae</taxon>
        <taxon>Clostridium</taxon>
    </lineage>
</organism>
<keyword evidence="3" id="KW-1185">Reference proteome</keyword>
<feature type="transmembrane region" description="Helical" evidence="1">
    <location>
        <begin position="9"/>
        <end position="25"/>
    </location>
</feature>
<dbReference type="KEGG" id="cpas:Clopa_1886"/>
<dbReference type="RefSeq" id="WP_015615104.1">
    <property type="nucleotide sequence ID" value="NC_021182.1"/>
</dbReference>
<reference evidence="2 3" key="1">
    <citation type="submission" date="2012-01" db="EMBL/GenBank/DDBJ databases">
        <title>Complete sequence of chromosome of Clostridium pasteurianum BC1.</title>
        <authorList>
            <consortium name="US DOE Joint Genome Institute"/>
            <person name="Lucas S."/>
            <person name="Han J."/>
            <person name="Lapidus A."/>
            <person name="Cheng J.-F."/>
            <person name="Goodwin L."/>
            <person name="Pitluck S."/>
            <person name="Peters L."/>
            <person name="Mikhailova N."/>
            <person name="Teshima H."/>
            <person name="Detter J.C."/>
            <person name="Han C."/>
            <person name="Tapia R."/>
            <person name="Land M."/>
            <person name="Hauser L."/>
            <person name="Kyrpides N."/>
            <person name="Ivanova N."/>
            <person name="Pagani I."/>
            <person name="Dunn J."/>
            <person name="Taghavi S."/>
            <person name="Francis A."/>
            <person name="van der Lelie D."/>
            <person name="Woyke T."/>
        </authorList>
    </citation>
    <scope>NUCLEOTIDE SEQUENCE [LARGE SCALE GENOMIC DNA]</scope>
    <source>
        <strain evidence="2 3">BC1</strain>
    </source>
</reference>
<dbReference type="Proteomes" id="UP000013523">
    <property type="component" value="Chromosome"/>
</dbReference>
<sequence>MKFEEVDTFLKLLLIPFFVFIVSLHSNLIRGILLAIFVSISIIRAVIRKKYGIKYFS</sequence>
<keyword evidence="1" id="KW-0472">Membrane</keyword>
<keyword evidence="1" id="KW-1133">Transmembrane helix</keyword>
<name>R4K4Z7_CLOPA</name>
<keyword evidence="1" id="KW-0812">Transmembrane</keyword>
<dbReference type="STRING" id="86416.Clopa_1886"/>
<accession>R4K4Z7</accession>